<evidence type="ECO:0000313" key="2">
    <source>
        <dbReference type="Proteomes" id="UP000504636"/>
    </source>
</evidence>
<reference evidence="3" key="2">
    <citation type="submission" date="2020-04" db="EMBL/GenBank/DDBJ databases">
        <authorList>
            <consortium name="NCBI Genome Project"/>
        </authorList>
    </citation>
    <scope>NUCLEOTIDE SEQUENCE</scope>
    <source>
        <strain evidence="3">CBS 304.34</strain>
    </source>
</reference>
<organism evidence="1">
    <name type="scientific">Mytilinidion resinicola</name>
    <dbReference type="NCBI Taxonomy" id="574789"/>
    <lineage>
        <taxon>Eukaryota</taxon>
        <taxon>Fungi</taxon>
        <taxon>Dikarya</taxon>
        <taxon>Ascomycota</taxon>
        <taxon>Pezizomycotina</taxon>
        <taxon>Dothideomycetes</taxon>
        <taxon>Pleosporomycetidae</taxon>
        <taxon>Mytilinidiales</taxon>
        <taxon>Mytilinidiaceae</taxon>
        <taxon>Mytilinidion</taxon>
    </lineage>
</organism>
<dbReference type="RefSeq" id="XP_033574150.1">
    <property type="nucleotide sequence ID" value="XM_033725737.1"/>
</dbReference>
<dbReference type="EMBL" id="MU003705">
    <property type="protein sequence ID" value="KAF2807186.1"/>
    <property type="molecule type" value="Genomic_DNA"/>
</dbReference>
<evidence type="ECO:0000313" key="3">
    <source>
        <dbReference type="RefSeq" id="XP_033574150.1"/>
    </source>
</evidence>
<dbReference type="Proteomes" id="UP000504636">
    <property type="component" value="Unplaced"/>
</dbReference>
<protein>
    <submittedName>
        <fullName evidence="1 3">Uncharacterized protein</fullName>
    </submittedName>
</protein>
<reference evidence="1 3" key="1">
    <citation type="journal article" date="2020" name="Stud. Mycol.">
        <title>101 Dothideomycetes genomes: a test case for predicting lifestyles and emergence of pathogens.</title>
        <authorList>
            <person name="Haridas S."/>
            <person name="Albert R."/>
            <person name="Binder M."/>
            <person name="Bloem J."/>
            <person name="Labutti K."/>
            <person name="Salamov A."/>
            <person name="Andreopoulos B."/>
            <person name="Baker S."/>
            <person name="Barry K."/>
            <person name="Bills G."/>
            <person name="Bluhm B."/>
            <person name="Cannon C."/>
            <person name="Castanera R."/>
            <person name="Culley D."/>
            <person name="Daum C."/>
            <person name="Ezra D."/>
            <person name="Gonzalez J."/>
            <person name="Henrissat B."/>
            <person name="Kuo A."/>
            <person name="Liang C."/>
            <person name="Lipzen A."/>
            <person name="Lutzoni F."/>
            <person name="Magnuson J."/>
            <person name="Mondo S."/>
            <person name="Nolan M."/>
            <person name="Ohm R."/>
            <person name="Pangilinan J."/>
            <person name="Park H.-J."/>
            <person name="Ramirez L."/>
            <person name="Alfaro M."/>
            <person name="Sun H."/>
            <person name="Tritt A."/>
            <person name="Yoshinaga Y."/>
            <person name="Zwiers L.-H."/>
            <person name="Turgeon B."/>
            <person name="Goodwin S."/>
            <person name="Spatafora J."/>
            <person name="Crous P."/>
            <person name="Grigoriev I."/>
        </authorList>
    </citation>
    <scope>NUCLEOTIDE SEQUENCE</scope>
    <source>
        <strain evidence="1 3">CBS 304.34</strain>
    </source>
</reference>
<evidence type="ECO:0000313" key="1">
    <source>
        <dbReference type="EMBL" id="KAF2807186.1"/>
    </source>
</evidence>
<keyword evidence="2" id="KW-1185">Reference proteome</keyword>
<accession>A0A6A6YED8</accession>
<reference evidence="3" key="3">
    <citation type="submission" date="2025-04" db="UniProtKB">
        <authorList>
            <consortium name="RefSeq"/>
        </authorList>
    </citation>
    <scope>IDENTIFICATION</scope>
    <source>
        <strain evidence="3">CBS 304.34</strain>
    </source>
</reference>
<proteinExistence type="predicted"/>
<gene>
    <name evidence="1 3" type="ORF">BDZ99DRAFT_522809</name>
</gene>
<dbReference type="OrthoDB" id="5093543at2759"/>
<name>A0A6A6YED8_9PEZI</name>
<dbReference type="AlphaFoldDB" id="A0A6A6YED8"/>
<sequence>MPHEITTSAGESDKGSSFATAYAVGLAALILQCLKAHHELENYYNDMDENEPNLALKYKDKHVVTRLKEATPIDGMRKILKALSTMHANDPIPDKRLFVRPYKVLINDFGTDDSTKMSSLRNIGPKVLP</sequence>
<dbReference type="GeneID" id="54466630"/>